<dbReference type="PROSITE" id="PS51733">
    <property type="entry name" value="BPL_LPL_CATALYTIC"/>
    <property type="match status" value="1"/>
</dbReference>
<dbReference type="SUPFAM" id="SSF55681">
    <property type="entry name" value="Class II aaRS and biotin synthetases"/>
    <property type="match status" value="1"/>
</dbReference>
<dbReference type="EC" id="6.3.4.15" evidence="3"/>
<dbReference type="CDD" id="cd16442">
    <property type="entry name" value="BPL"/>
    <property type="match status" value="1"/>
</dbReference>
<feature type="domain" description="BPL/LPL catalytic" evidence="4">
    <location>
        <begin position="69"/>
        <end position="257"/>
    </location>
</feature>
<dbReference type="Pfam" id="PF03099">
    <property type="entry name" value="BPL_LplA_LipB"/>
    <property type="match status" value="1"/>
</dbReference>
<dbReference type="Gene3D" id="2.30.30.100">
    <property type="match status" value="1"/>
</dbReference>
<comment type="function">
    <text evidence="3">Acts both as a biotin--[acetyl-CoA-carboxylase] ligase and a repressor.</text>
</comment>
<dbReference type="InterPro" id="IPR013196">
    <property type="entry name" value="HTH_11"/>
</dbReference>
<keyword evidence="6" id="KW-1185">Reference proteome</keyword>
<dbReference type="PANTHER" id="PTHR12835:SF5">
    <property type="entry name" value="BIOTIN--PROTEIN LIGASE"/>
    <property type="match status" value="1"/>
</dbReference>
<evidence type="ECO:0000256" key="3">
    <source>
        <dbReference type="HAMAP-Rule" id="MF_00978"/>
    </source>
</evidence>
<dbReference type="Gene3D" id="3.30.930.10">
    <property type="entry name" value="Bira Bifunctional Protein, Domain 2"/>
    <property type="match status" value="1"/>
</dbReference>
<dbReference type="InterPro" id="IPR036388">
    <property type="entry name" value="WH-like_DNA-bd_sf"/>
</dbReference>
<dbReference type="HAMAP" id="MF_00978">
    <property type="entry name" value="Bifunct_BirA"/>
    <property type="match status" value="1"/>
</dbReference>
<protein>
    <recommendedName>
        <fullName evidence="3">Bifunctional ligase/repressor BirA</fullName>
    </recommendedName>
    <alternativeName>
        <fullName evidence="3">Biotin--[acetyl-CoA-carboxylase] ligase</fullName>
        <ecNumber evidence="3">6.3.4.15</ecNumber>
    </alternativeName>
    <alternativeName>
        <fullName evidence="3">Biotin--protein ligase</fullName>
    </alternativeName>
    <alternativeName>
        <fullName evidence="3">Biotin-[acetyl-CoA carboxylase] synthetase</fullName>
    </alternativeName>
</protein>
<dbReference type="Pfam" id="PF02237">
    <property type="entry name" value="BPL_C"/>
    <property type="match status" value="1"/>
</dbReference>
<evidence type="ECO:0000259" key="4">
    <source>
        <dbReference type="PROSITE" id="PS51733"/>
    </source>
</evidence>
<dbReference type="InterPro" id="IPR045864">
    <property type="entry name" value="aa-tRNA-synth_II/BPL/LPL"/>
</dbReference>
<evidence type="ECO:0000313" key="6">
    <source>
        <dbReference type="Proteomes" id="UP001243286"/>
    </source>
</evidence>
<keyword evidence="1 3" id="KW-0436">Ligase</keyword>
<dbReference type="Pfam" id="PF08279">
    <property type="entry name" value="HTH_11"/>
    <property type="match status" value="1"/>
</dbReference>
<dbReference type="GO" id="GO:0004077">
    <property type="term" value="F:biotin--[biotin carboxyl-carrier protein] ligase activity"/>
    <property type="evidence" value="ECO:0007669"/>
    <property type="project" value="UniProtKB-EC"/>
</dbReference>
<name>A0ABT6QZ36_9BACL</name>
<keyword evidence="3" id="KW-0238">DNA-binding</keyword>
<dbReference type="RefSeq" id="WP_041256115.1">
    <property type="nucleotide sequence ID" value="NZ_JASBQV010000002.1"/>
</dbReference>
<dbReference type="Gene3D" id="1.10.10.10">
    <property type="entry name" value="Winged helix-like DNA-binding domain superfamily/Winged helix DNA-binding domain"/>
    <property type="match status" value="1"/>
</dbReference>
<dbReference type="NCBIfam" id="TIGR00121">
    <property type="entry name" value="birA_ligase"/>
    <property type="match status" value="1"/>
</dbReference>
<keyword evidence="3" id="KW-0678">Repressor</keyword>
<reference evidence="5 6" key="1">
    <citation type="submission" date="2023-04" db="EMBL/GenBank/DDBJ databases">
        <title>Antarctic isolates genomes.</title>
        <authorList>
            <person name="Dimov S.G."/>
        </authorList>
    </citation>
    <scope>NUCLEOTIDE SEQUENCE [LARGE SCALE GENOMIC DNA]</scope>
    <source>
        <strain evidence="5 6">AL19</strain>
    </source>
</reference>
<accession>A0ABT6QZ36</accession>
<proteinExistence type="inferred from homology"/>
<dbReference type="EMBL" id="JASBQV010000002">
    <property type="protein sequence ID" value="MDI3233948.1"/>
    <property type="molecule type" value="Genomic_DNA"/>
</dbReference>
<keyword evidence="3" id="KW-0547">Nucleotide-binding</keyword>
<feature type="binding site" evidence="3">
    <location>
        <position position="186"/>
    </location>
    <ligand>
        <name>biotin</name>
        <dbReference type="ChEBI" id="CHEBI:57586"/>
    </ligand>
</feature>
<dbReference type="InterPro" id="IPR030855">
    <property type="entry name" value="Bifunct_BirA"/>
</dbReference>
<sequence length="323" mass="36516">MEKTTRDRILQTLMQTDWISGQELADQLNISRTAIWKQIVSLKEAGYQIESNKKTGYHLIDQGDRLTALAIEQHLQTKQLGQQIVHLEETETTQRIAHEQAQQEATEGTLIVCDFQTSGRGQLGRVWHETRGAGIAMSLILRPEAPLHQAGQLTLLAGIALSKVLRTLEVPVTIKWPNDLLIADRKVAGILTEMQTEADRINSVIIGIGINVRHENFPDALTNRATSLKLATGKSFSRAKIVALFLNEFEQMYQRWLVDGFASFVSEWETYADRLNELVTLRTRQMTVTGYLRGIQSDGTLQIETEEGIKTFHSAELIYWTEM</sequence>
<comment type="caution">
    <text evidence="3">Lacks conserved residue(s) required for the propagation of feature annotation.</text>
</comment>
<dbReference type="InterPro" id="IPR036390">
    <property type="entry name" value="WH_DNA-bd_sf"/>
</dbReference>
<feature type="binding site" evidence="3">
    <location>
        <position position="116"/>
    </location>
    <ligand>
        <name>biotin</name>
        <dbReference type="ChEBI" id="CHEBI:57586"/>
    </ligand>
</feature>
<comment type="catalytic activity">
    <reaction evidence="3">
        <text>biotin + L-lysyl-[protein] + ATP = N(6)-biotinyl-L-lysyl-[protein] + AMP + diphosphate + H(+)</text>
        <dbReference type="Rhea" id="RHEA:11756"/>
        <dbReference type="Rhea" id="RHEA-COMP:9752"/>
        <dbReference type="Rhea" id="RHEA-COMP:10505"/>
        <dbReference type="ChEBI" id="CHEBI:15378"/>
        <dbReference type="ChEBI" id="CHEBI:29969"/>
        <dbReference type="ChEBI" id="CHEBI:30616"/>
        <dbReference type="ChEBI" id="CHEBI:33019"/>
        <dbReference type="ChEBI" id="CHEBI:57586"/>
        <dbReference type="ChEBI" id="CHEBI:83144"/>
        <dbReference type="ChEBI" id="CHEBI:456215"/>
        <dbReference type="EC" id="6.3.4.15"/>
    </reaction>
</comment>
<keyword evidence="3" id="KW-0804">Transcription</keyword>
<evidence type="ECO:0000313" key="5">
    <source>
        <dbReference type="EMBL" id="MDI3233948.1"/>
    </source>
</evidence>
<dbReference type="SUPFAM" id="SSF46785">
    <property type="entry name" value="Winged helix' DNA-binding domain"/>
    <property type="match status" value="1"/>
</dbReference>
<gene>
    <name evidence="3" type="primary">birA</name>
    <name evidence="5" type="ORF">QK289_02925</name>
</gene>
<keyword evidence="3" id="KW-0805">Transcription regulation</keyword>
<dbReference type="Proteomes" id="UP001243286">
    <property type="component" value="Unassembled WGS sequence"/>
</dbReference>
<dbReference type="InterPro" id="IPR004408">
    <property type="entry name" value="Biotin_CoA_COase_ligase"/>
</dbReference>
<comment type="caution">
    <text evidence="5">The sequence shown here is derived from an EMBL/GenBank/DDBJ whole genome shotgun (WGS) entry which is preliminary data.</text>
</comment>
<dbReference type="InterPro" id="IPR003142">
    <property type="entry name" value="BPL_C"/>
</dbReference>
<dbReference type="InterPro" id="IPR004143">
    <property type="entry name" value="BPL_LPL_catalytic"/>
</dbReference>
<evidence type="ECO:0000256" key="1">
    <source>
        <dbReference type="ARBA" id="ARBA00022598"/>
    </source>
</evidence>
<keyword evidence="3" id="KW-0067">ATP-binding</keyword>
<organism evidence="5 6">
    <name type="scientific">Exiguobacterium antarcticum</name>
    <dbReference type="NCBI Taxonomy" id="132920"/>
    <lineage>
        <taxon>Bacteria</taxon>
        <taxon>Bacillati</taxon>
        <taxon>Bacillota</taxon>
        <taxon>Bacilli</taxon>
        <taxon>Bacillales</taxon>
        <taxon>Bacillales Family XII. Incertae Sedis</taxon>
        <taxon>Exiguobacterium</taxon>
    </lineage>
</organism>
<dbReference type="PANTHER" id="PTHR12835">
    <property type="entry name" value="BIOTIN PROTEIN LIGASE"/>
    <property type="match status" value="1"/>
</dbReference>
<feature type="DNA-binding region" description="H-T-H motif" evidence="3">
    <location>
        <begin position="21"/>
        <end position="40"/>
    </location>
</feature>
<evidence type="ECO:0000256" key="2">
    <source>
        <dbReference type="ARBA" id="ARBA00023267"/>
    </source>
</evidence>
<keyword evidence="2 3" id="KW-0092">Biotin</keyword>
<comment type="similarity">
    <text evidence="3">Belongs to the biotin--protein ligase family.</text>
</comment>